<keyword evidence="5" id="KW-1185">Reference proteome</keyword>
<reference evidence="4 5" key="1">
    <citation type="submission" date="2017-08" db="EMBL/GenBank/DDBJ databases">
        <title>Virgibacillus indicus sp. nov. and Virgibacillus profoundi sp. nov, two moderately halophilic bacteria isolated from marine sediment by using the Microfluidic Streak Plate.</title>
        <authorList>
            <person name="Xu B."/>
            <person name="Hu B."/>
            <person name="Wang J."/>
            <person name="Zhu Y."/>
            <person name="Huang L."/>
            <person name="Du W."/>
            <person name="Huang Y."/>
        </authorList>
    </citation>
    <scope>NUCLEOTIDE SEQUENCE [LARGE SCALE GENOMIC DNA]</scope>
    <source>
        <strain evidence="4 5">IO3-P2-C2</strain>
    </source>
</reference>
<evidence type="ECO:0000256" key="1">
    <source>
        <dbReference type="ARBA" id="ARBA00007592"/>
    </source>
</evidence>
<dbReference type="PANTHER" id="PTHR12128:SF66">
    <property type="entry name" value="4-HYDROXY-2-OXOGLUTARATE ALDOLASE, MITOCHONDRIAL"/>
    <property type="match status" value="1"/>
</dbReference>
<dbReference type="SMART" id="SM01130">
    <property type="entry name" value="DHDPS"/>
    <property type="match status" value="1"/>
</dbReference>
<dbReference type="Pfam" id="PF00701">
    <property type="entry name" value="DHDPS"/>
    <property type="match status" value="1"/>
</dbReference>
<organism evidence="4 5">
    <name type="scientific">Virgibacillus indicus</name>
    <dbReference type="NCBI Taxonomy" id="2024554"/>
    <lineage>
        <taxon>Bacteria</taxon>
        <taxon>Bacillati</taxon>
        <taxon>Bacillota</taxon>
        <taxon>Bacilli</taxon>
        <taxon>Bacillales</taxon>
        <taxon>Bacillaceae</taxon>
        <taxon>Virgibacillus</taxon>
    </lineage>
</organism>
<dbReference type="Gene3D" id="3.20.20.70">
    <property type="entry name" value="Aldolase class I"/>
    <property type="match status" value="1"/>
</dbReference>
<name>A0A265N8F6_9BACI</name>
<sequence>MEVFMGKFEGILPILATPFSNDGELDYESLENLTEYLAGSGVHGITMFGIASEFHKLTDSERDKMTELTIQTVQKRLPVIVSITDQSWEAAVKRAVQAERLGADGIMIFPPFFLNPLKAEIRNHILKLANAVDIPVIVQYAPNQSGIAFDSGFFVKLNEEAPNIQYVKVESTPPGPTISSIASDAENISCLVGYAGVQMIDALNRGAVGVQPGCSFTEPYVEIYKEYQNGNKEKAFELHRKMLPLLNLLMQNVELIIQAEKEILYRRGIIKTPYCRSPKYSLDAEQHKQMNEYLKPIQDYFL</sequence>
<gene>
    <name evidence="4" type="ORF">CIL03_11505</name>
</gene>
<dbReference type="GO" id="GO:0008840">
    <property type="term" value="F:4-hydroxy-tetrahydrodipicolinate synthase activity"/>
    <property type="evidence" value="ECO:0007669"/>
    <property type="project" value="TreeGrafter"/>
</dbReference>
<proteinExistence type="inferred from homology"/>
<dbReference type="InterPro" id="IPR002220">
    <property type="entry name" value="DapA-like"/>
</dbReference>
<comment type="similarity">
    <text evidence="1 3">Belongs to the DapA family.</text>
</comment>
<dbReference type="PIRSF" id="PIRSF001365">
    <property type="entry name" value="DHDPS"/>
    <property type="match status" value="1"/>
</dbReference>
<protein>
    <recommendedName>
        <fullName evidence="6">Dihydrodipicolinate synthase family protein</fullName>
    </recommendedName>
</protein>
<comment type="caution">
    <text evidence="4">The sequence shown here is derived from an EMBL/GenBank/DDBJ whole genome shotgun (WGS) entry which is preliminary data.</text>
</comment>
<evidence type="ECO:0000256" key="2">
    <source>
        <dbReference type="ARBA" id="ARBA00023239"/>
    </source>
</evidence>
<dbReference type="AlphaFoldDB" id="A0A265N8F6"/>
<dbReference type="EMBL" id="NPMS01000005">
    <property type="protein sequence ID" value="OZU88273.1"/>
    <property type="molecule type" value="Genomic_DNA"/>
</dbReference>
<evidence type="ECO:0008006" key="6">
    <source>
        <dbReference type="Google" id="ProtNLM"/>
    </source>
</evidence>
<dbReference type="InterPro" id="IPR013785">
    <property type="entry name" value="Aldolase_TIM"/>
</dbReference>
<evidence type="ECO:0000256" key="3">
    <source>
        <dbReference type="PIRNR" id="PIRNR001365"/>
    </source>
</evidence>
<evidence type="ECO:0000313" key="5">
    <source>
        <dbReference type="Proteomes" id="UP000216498"/>
    </source>
</evidence>
<dbReference type="CDD" id="cd00408">
    <property type="entry name" value="DHDPS-like"/>
    <property type="match status" value="1"/>
</dbReference>
<dbReference type="SUPFAM" id="SSF51569">
    <property type="entry name" value="Aldolase"/>
    <property type="match status" value="1"/>
</dbReference>
<accession>A0A265N8F6</accession>
<dbReference type="PANTHER" id="PTHR12128">
    <property type="entry name" value="DIHYDRODIPICOLINATE SYNTHASE"/>
    <property type="match status" value="1"/>
</dbReference>
<evidence type="ECO:0000313" key="4">
    <source>
        <dbReference type="EMBL" id="OZU88273.1"/>
    </source>
</evidence>
<keyword evidence="2 3" id="KW-0456">Lyase</keyword>
<dbReference type="Proteomes" id="UP000216498">
    <property type="component" value="Unassembled WGS sequence"/>
</dbReference>
<dbReference type="OrthoDB" id="9771791at2"/>